<sequence>MEILYTISTNYIKLWIFLLLTLTKLGDNSLILDEDAPKYGYTGTICGIGDMDKDGYTDIIALTEDEIVIRLQSETGVFYNKTTPRNLPTGSAKASCFVGDFNGDTIPDILIVSERDADVFNVTVVFFNDTVKFDFTQKVLNISLYDEPIIVDVNGDGIADVVGFDSANRNLVCFTGGSNFGVESCSGLFSSPSLSGKDSEESLMPKKSFPHIFADFDGDMRADLIFGMKNYNDTLVLVMYVKSEAHNRWILQKNAISRIPSVFDEKNLASPVISDFDADGNLDIAFPVCSDSRCKRIEKFLIWSNKIGSGVSKFQALTSGGEWYYITIDNKETELAGIDDNKDVIFRVGDFNLDGFPDLIAVAKINNGDHPIILENIECSGCENVTRKFEMKTTQRLIEPSDMSVGKVVLAAFFDLKEDGNLDIMVEYMNKNDASIKHDFIKCDDKGDTTFLKVQTHTNVCQKDCPGRKARDFGSGIPWHGACVSYSMTDSWNNLKVSKKCQLSQTNQKTLQGPYVLFGLGRSPNFIDIIKFDGPFNYEYMVKAKPYELPQIVPNSRIVAVPPRKPNNPWYIRLYLTPSRLILQSFIVLAIVCMLLLFSAGILHLRERQQDKREKNSQHQRFFFDAM</sequence>
<evidence type="ECO:0000313" key="12">
    <source>
        <dbReference type="WBParaSite" id="PTRK_0000302800.1"/>
    </source>
</evidence>
<evidence type="ECO:0000256" key="2">
    <source>
        <dbReference type="ARBA" id="ARBA00006496"/>
    </source>
</evidence>
<dbReference type="Pfam" id="PF13517">
    <property type="entry name" value="FG-GAP_3"/>
    <property type="match status" value="1"/>
</dbReference>
<evidence type="ECO:0000256" key="8">
    <source>
        <dbReference type="SAM" id="Phobius"/>
    </source>
</evidence>
<keyword evidence="6 8" id="KW-0472">Membrane</keyword>
<reference evidence="12" key="1">
    <citation type="submission" date="2017-02" db="UniProtKB">
        <authorList>
            <consortium name="WormBaseParasite"/>
        </authorList>
    </citation>
    <scope>IDENTIFICATION</scope>
</reference>
<keyword evidence="7" id="KW-0325">Glycoprotein</keyword>
<protein>
    <submittedName>
        <fullName evidence="12">T-cell immunomodulatory protein</fullName>
    </submittedName>
</protein>
<dbReference type="Proteomes" id="UP000038045">
    <property type="component" value="Unplaced"/>
</dbReference>
<dbReference type="InterPro" id="IPR024881">
    <property type="entry name" value="Tip"/>
</dbReference>
<dbReference type="GO" id="GO:0005886">
    <property type="term" value="C:plasma membrane"/>
    <property type="evidence" value="ECO:0007669"/>
    <property type="project" value="TreeGrafter"/>
</dbReference>
<feature type="transmembrane region" description="Helical" evidence="8">
    <location>
        <begin position="581"/>
        <end position="605"/>
    </location>
</feature>
<keyword evidence="11" id="KW-1185">Reference proteome</keyword>
<proteinExistence type="inferred from homology"/>
<dbReference type="PANTHER" id="PTHR13412">
    <property type="entry name" value="T-CELL IMMUNOMODULATORY PROTEIN HOMOLOG"/>
    <property type="match status" value="1"/>
</dbReference>
<dbReference type="WBParaSite" id="PTRK_0000302800.1">
    <property type="protein sequence ID" value="PTRK_0000302800.1"/>
    <property type="gene ID" value="PTRK_0000302800"/>
</dbReference>
<dbReference type="SUPFAM" id="SSF69318">
    <property type="entry name" value="Integrin alpha N-terminal domain"/>
    <property type="match status" value="1"/>
</dbReference>
<feature type="domain" description="T-cell immunomodulatory protein TIP C2" evidence="10">
    <location>
        <begin position="475"/>
        <end position="575"/>
    </location>
</feature>
<dbReference type="InterPro" id="IPR013517">
    <property type="entry name" value="FG-GAP"/>
</dbReference>
<dbReference type="InterPro" id="IPR028994">
    <property type="entry name" value="Integrin_alpha_N"/>
</dbReference>
<feature type="chain" id="PRO_5005891221" evidence="9">
    <location>
        <begin position="29"/>
        <end position="627"/>
    </location>
</feature>
<dbReference type="STRING" id="131310.A0A0N4Z776"/>
<accession>A0A0N4Z776</accession>
<evidence type="ECO:0000259" key="10">
    <source>
        <dbReference type="Pfam" id="PF23122"/>
    </source>
</evidence>
<evidence type="ECO:0000256" key="4">
    <source>
        <dbReference type="ARBA" id="ARBA00022729"/>
    </source>
</evidence>
<organism evidence="11 12">
    <name type="scientific">Parastrongyloides trichosuri</name>
    <name type="common">Possum-specific nematode worm</name>
    <dbReference type="NCBI Taxonomy" id="131310"/>
    <lineage>
        <taxon>Eukaryota</taxon>
        <taxon>Metazoa</taxon>
        <taxon>Ecdysozoa</taxon>
        <taxon>Nematoda</taxon>
        <taxon>Chromadorea</taxon>
        <taxon>Rhabditida</taxon>
        <taxon>Tylenchina</taxon>
        <taxon>Panagrolaimomorpha</taxon>
        <taxon>Strongyloidoidea</taxon>
        <taxon>Strongyloididae</taxon>
        <taxon>Parastrongyloides</taxon>
    </lineage>
</organism>
<name>A0A0N4Z776_PARTI</name>
<comment type="similarity">
    <text evidence="2">Belongs to the TIP family.</text>
</comment>
<evidence type="ECO:0000256" key="1">
    <source>
        <dbReference type="ARBA" id="ARBA00004479"/>
    </source>
</evidence>
<dbReference type="AlphaFoldDB" id="A0A0N4Z776"/>
<dbReference type="InterPro" id="IPR057089">
    <property type="entry name" value="C2_TIP"/>
</dbReference>
<dbReference type="PANTHER" id="PTHR13412:SF0">
    <property type="entry name" value="T-CELL IMMUNOMODULATORY PROTEIN"/>
    <property type="match status" value="1"/>
</dbReference>
<evidence type="ECO:0000256" key="3">
    <source>
        <dbReference type="ARBA" id="ARBA00022692"/>
    </source>
</evidence>
<keyword evidence="3 8" id="KW-0812">Transmembrane</keyword>
<keyword evidence="4 9" id="KW-0732">Signal</keyword>
<dbReference type="Pfam" id="PF23122">
    <property type="entry name" value="C2_ITFG1"/>
    <property type="match status" value="1"/>
</dbReference>
<evidence type="ECO:0000256" key="7">
    <source>
        <dbReference type="ARBA" id="ARBA00023180"/>
    </source>
</evidence>
<keyword evidence="5 8" id="KW-1133">Transmembrane helix</keyword>
<dbReference type="Gene3D" id="2.130.10.130">
    <property type="entry name" value="Integrin alpha, N-terminal"/>
    <property type="match status" value="1"/>
</dbReference>
<feature type="signal peptide" evidence="9">
    <location>
        <begin position="1"/>
        <end position="28"/>
    </location>
</feature>
<evidence type="ECO:0000256" key="9">
    <source>
        <dbReference type="SAM" id="SignalP"/>
    </source>
</evidence>
<evidence type="ECO:0000256" key="5">
    <source>
        <dbReference type="ARBA" id="ARBA00022989"/>
    </source>
</evidence>
<comment type="subcellular location">
    <subcellularLocation>
        <location evidence="1">Membrane</location>
        <topology evidence="1">Single-pass type I membrane protein</topology>
    </subcellularLocation>
</comment>
<evidence type="ECO:0000313" key="11">
    <source>
        <dbReference type="Proteomes" id="UP000038045"/>
    </source>
</evidence>
<evidence type="ECO:0000256" key="6">
    <source>
        <dbReference type="ARBA" id="ARBA00023136"/>
    </source>
</evidence>